<keyword evidence="1" id="KW-0732">Signal</keyword>
<protein>
    <recommendedName>
        <fullName evidence="4">Secreted protein</fullName>
    </recommendedName>
</protein>
<dbReference type="Proteomes" id="UP000688947">
    <property type="component" value="Unassembled WGS sequence"/>
</dbReference>
<evidence type="ECO:0000256" key="1">
    <source>
        <dbReference type="SAM" id="SignalP"/>
    </source>
</evidence>
<dbReference type="EMBL" id="JAENGZ010000295">
    <property type="protein sequence ID" value="KAG6962768.1"/>
    <property type="molecule type" value="Genomic_DNA"/>
</dbReference>
<dbReference type="AlphaFoldDB" id="A0A8T1UHZ9"/>
<name>A0A8T1UHZ9_9STRA</name>
<evidence type="ECO:0008006" key="4">
    <source>
        <dbReference type="Google" id="ProtNLM"/>
    </source>
</evidence>
<proteinExistence type="predicted"/>
<evidence type="ECO:0000313" key="2">
    <source>
        <dbReference type="EMBL" id="KAG6962768.1"/>
    </source>
</evidence>
<gene>
    <name evidence="2" type="ORF">JG687_00006954</name>
</gene>
<evidence type="ECO:0000313" key="3">
    <source>
        <dbReference type="Proteomes" id="UP000688947"/>
    </source>
</evidence>
<accession>A0A8T1UHZ9</accession>
<reference evidence="2" key="1">
    <citation type="submission" date="2021-01" db="EMBL/GenBank/DDBJ databases">
        <title>Phytophthora aleatoria, a newly-described species from Pinus radiata is distinct from Phytophthora cactorum isolates based on comparative genomics.</title>
        <authorList>
            <person name="Mcdougal R."/>
            <person name="Panda P."/>
            <person name="Williams N."/>
            <person name="Studholme D.J."/>
        </authorList>
    </citation>
    <scope>NUCLEOTIDE SEQUENCE</scope>
    <source>
        <strain evidence="2">NZFS 3830</strain>
    </source>
</reference>
<feature type="chain" id="PRO_5035861599" description="Secreted protein" evidence="1">
    <location>
        <begin position="23"/>
        <end position="129"/>
    </location>
</feature>
<feature type="signal peptide" evidence="1">
    <location>
        <begin position="1"/>
        <end position="22"/>
    </location>
</feature>
<comment type="caution">
    <text evidence="2">The sequence shown here is derived from an EMBL/GenBank/DDBJ whole genome shotgun (WGS) entry which is preliminary data.</text>
</comment>
<sequence>MQIGASTSSAPVLNLLACGTVAVVDCPCHVSLVEVIVGTRSPRSCKSRVDDDSLRLPTASDSPKVMTKGRQPFHVGRPVHRHAWATKSGSFLRFPIMASRCPTTKLTNFINHQRSLFPTSILIPQFASV</sequence>
<organism evidence="2 3">
    <name type="scientific">Phytophthora cactorum</name>
    <dbReference type="NCBI Taxonomy" id="29920"/>
    <lineage>
        <taxon>Eukaryota</taxon>
        <taxon>Sar</taxon>
        <taxon>Stramenopiles</taxon>
        <taxon>Oomycota</taxon>
        <taxon>Peronosporomycetes</taxon>
        <taxon>Peronosporales</taxon>
        <taxon>Peronosporaceae</taxon>
        <taxon>Phytophthora</taxon>
    </lineage>
</organism>